<dbReference type="PANTHER" id="PTHR11439">
    <property type="entry name" value="GAG-POL-RELATED RETROTRANSPOSON"/>
    <property type="match status" value="1"/>
</dbReference>
<proteinExistence type="predicted"/>
<name>A0A1S3X1K3_TOBAC</name>
<protein>
    <submittedName>
        <fullName evidence="1">Uncharacterized protein</fullName>
    </submittedName>
</protein>
<accession>A0A1S3X1K3</accession>
<reference evidence="1" key="1">
    <citation type="submission" date="2025-08" db="UniProtKB">
        <authorList>
            <consortium name="RefSeq"/>
        </authorList>
    </citation>
    <scope>IDENTIFICATION</scope>
</reference>
<organism evidence="1">
    <name type="scientific">Nicotiana tabacum</name>
    <name type="common">Common tobacco</name>
    <dbReference type="NCBI Taxonomy" id="4097"/>
    <lineage>
        <taxon>Eukaryota</taxon>
        <taxon>Viridiplantae</taxon>
        <taxon>Streptophyta</taxon>
        <taxon>Embryophyta</taxon>
        <taxon>Tracheophyta</taxon>
        <taxon>Spermatophyta</taxon>
        <taxon>Magnoliopsida</taxon>
        <taxon>eudicotyledons</taxon>
        <taxon>Gunneridae</taxon>
        <taxon>Pentapetalae</taxon>
        <taxon>asterids</taxon>
        <taxon>lamiids</taxon>
        <taxon>Solanales</taxon>
        <taxon>Solanaceae</taxon>
        <taxon>Nicotianoideae</taxon>
        <taxon>Nicotianeae</taxon>
        <taxon>Nicotiana</taxon>
    </lineage>
</organism>
<gene>
    <name evidence="1" type="primary">LOC107760203</name>
</gene>
<dbReference type="KEGG" id="nta:107760203"/>
<dbReference type="RefSeq" id="XP_016433701.1">
    <property type="nucleotide sequence ID" value="XM_016578215.1"/>
</dbReference>
<dbReference type="STRING" id="4097.A0A1S3X1K3"/>
<dbReference type="PANTHER" id="PTHR11439:SF511">
    <property type="match status" value="1"/>
</dbReference>
<dbReference type="PaxDb" id="4097-A0A1S3X1K3"/>
<evidence type="ECO:0000313" key="1">
    <source>
        <dbReference type="RefSeq" id="XP_016433701.1"/>
    </source>
</evidence>
<dbReference type="CDD" id="cd09272">
    <property type="entry name" value="RNase_HI_RT_Ty1"/>
    <property type="match status" value="1"/>
</dbReference>
<feature type="non-terminal residue" evidence="1">
    <location>
        <position position="176"/>
    </location>
</feature>
<dbReference type="AlphaFoldDB" id="A0A1S3X1K3"/>
<sequence>MHQRKYTLELIFELGLGAAKPPITPIEVNIKLTTKEYDEHTSSYNTTNDELLQDPSKYQRLLGKLLYLAVTRPDIAFSVQTLRSEYRSIASIVAELVWMLGLLKDIGVSVALPVNIHTDSKAAIQIAVNLVFHERTKNIEIDCHFIREKIQNGLVKTEYVATKEQLPEILTKGVTK</sequence>
<dbReference type="OrthoDB" id="1303689at2759"/>